<protein>
    <submittedName>
        <fullName evidence="2">DNA-binding protein</fullName>
    </submittedName>
</protein>
<gene>
    <name evidence="2" type="ORF">ET475_15735</name>
</gene>
<evidence type="ECO:0000259" key="1">
    <source>
        <dbReference type="Pfam" id="PF12728"/>
    </source>
</evidence>
<sequence length="87" mass="9680">MTTVARETTRRPLRIRSAGARAIAAEPAERQLLSVAEAAQQIGVAEKTIRRYIDQNRLRAHRFGPKLLRIELDDLLSLATPAYPGSD</sequence>
<dbReference type="Proteomes" id="UP000293995">
    <property type="component" value="Chromosome"/>
</dbReference>
<name>A0A4P6EJ42_9MICO</name>
<dbReference type="AlphaFoldDB" id="A0A4P6EJ42"/>
<dbReference type="KEGG" id="mprt:ET475_15735"/>
<dbReference type="GO" id="GO:0003677">
    <property type="term" value="F:DNA binding"/>
    <property type="evidence" value="ECO:0007669"/>
    <property type="project" value="UniProtKB-KW"/>
</dbReference>
<organism evidence="2 3">
    <name type="scientific">Microbacterium protaetiae</name>
    <dbReference type="NCBI Taxonomy" id="2509458"/>
    <lineage>
        <taxon>Bacteria</taxon>
        <taxon>Bacillati</taxon>
        <taxon>Actinomycetota</taxon>
        <taxon>Actinomycetes</taxon>
        <taxon>Micrococcales</taxon>
        <taxon>Microbacteriaceae</taxon>
        <taxon>Microbacterium</taxon>
    </lineage>
</organism>
<keyword evidence="2" id="KW-0238">DNA-binding</keyword>
<evidence type="ECO:0000313" key="3">
    <source>
        <dbReference type="Proteomes" id="UP000293995"/>
    </source>
</evidence>
<feature type="domain" description="Helix-turn-helix" evidence="1">
    <location>
        <begin position="32"/>
        <end position="77"/>
    </location>
</feature>
<reference evidence="2 3" key="1">
    <citation type="submission" date="2019-01" db="EMBL/GenBank/DDBJ databases">
        <title>Genome sequencing of strain DFW100M-13.</title>
        <authorList>
            <person name="Heo J."/>
            <person name="Kim S.-J."/>
            <person name="Kim J.-S."/>
            <person name="Hong S.-B."/>
            <person name="Kwon S.-W."/>
        </authorList>
    </citation>
    <scope>NUCLEOTIDE SEQUENCE [LARGE SCALE GENOMIC DNA]</scope>
    <source>
        <strain evidence="2 3">DFW100M-13</strain>
    </source>
</reference>
<dbReference type="InterPro" id="IPR041657">
    <property type="entry name" value="HTH_17"/>
</dbReference>
<proteinExistence type="predicted"/>
<dbReference type="NCBIfam" id="TIGR01764">
    <property type="entry name" value="excise"/>
    <property type="match status" value="1"/>
</dbReference>
<accession>A0A4P6EJ42</accession>
<dbReference type="EMBL" id="CP035494">
    <property type="protein sequence ID" value="QAY61289.1"/>
    <property type="molecule type" value="Genomic_DNA"/>
</dbReference>
<dbReference type="Pfam" id="PF12728">
    <property type="entry name" value="HTH_17"/>
    <property type="match status" value="1"/>
</dbReference>
<dbReference type="SUPFAM" id="SSF46955">
    <property type="entry name" value="Putative DNA-binding domain"/>
    <property type="match status" value="1"/>
</dbReference>
<keyword evidence="3" id="KW-1185">Reference proteome</keyword>
<dbReference type="InterPro" id="IPR009061">
    <property type="entry name" value="DNA-bd_dom_put_sf"/>
</dbReference>
<dbReference type="InterPro" id="IPR010093">
    <property type="entry name" value="SinI_DNA-bd"/>
</dbReference>
<evidence type="ECO:0000313" key="2">
    <source>
        <dbReference type="EMBL" id="QAY61289.1"/>
    </source>
</evidence>
<dbReference type="OrthoDB" id="4870800at2"/>
<dbReference type="RefSeq" id="WP_129392435.1">
    <property type="nucleotide sequence ID" value="NZ_CP035494.1"/>
</dbReference>
<dbReference type="Gene3D" id="1.10.1660.10">
    <property type="match status" value="1"/>
</dbReference>